<dbReference type="PANTHER" id="PTHR48006">
    <property type="entry name" value="LEUCINE-RICH REPEAT-CONTAINING PROTEIN DDB_G0281931-RELATED"/>
    <property type="match status" value="1"/>
</dbReference>
<keyword evidence="7" id="KW-0808">Transferase</keyword>
<keyword evidence="16" id="KW-0675">Receptor</keyword>
<dbReference type="PROSITE" id="PS00108">
    <property type="entry name" value="PROTEIN_KINASE_ST"/>
    <property type="match status" value="1"/>
</dbReference>
<evidence type="ECO:0000256" key="5">
    <source>
        <dbReference type="ARBA" id="ARBA00022527"/>
    </source>
</evidence>
<dbReference type="SUPFAM" id="SSF56112">
    <property type="entry name" value="Protein kinase-like (PK-like)"/>
    <property type="match status" value="2"/>
</dbReference>
<dbReference type="InterPro" id="IPR011009">
    <property type="entry name" value="Kinase-like_dom_sf"/>
</dbReference>
<dbReference type="InterPro" id="IPR051824">
    <property type="entry name" value="LRR_Rcpt-Like_S/T_Kinase"/>
</dbReference>
<organism evidence="20 21">
    <name type="scientific">Papaver atlanticum</name>
    <dbReference type="NCBI Taxonomy" id="357466"/>
    <lineage>
        <taxon>Eukaryota</taxon>
        <taxon>Viridiplantae</taxon>
        <taxon>Streptophyta</taxon>
        <taxon>Embryophyta</taxon>
        <taxon>Tracheophyta</taxon>
        <taxon>Spermatophyta</taxon>
        <taxon>Magnoliopsida</taxon>
        <taxon>Ranunculales</taxon>
        <taxon>Papaveraceae</taxon>
        <taxon>Papaveroideae</taxon>
        <taxon>Papaver</taxon>
    </lineage>
</organism>
<evidence type="ECO:0000256" key="3">
    <source>
        <dbReference type="ARBA" id="ARBA00010217"/>
    </source>
</evidence>
<dbReference type="PROSITE" id="PS00107">
    <property type="entry name" value="PROTEIN_KINASE_ATP"/>
    <property type="match status" value="1"/>
</dbReference>
<evidence type="ECO:0000256" key="7">
    <source>
        <dbReference type="ARBA" id="ARBA00022679"/>
    </source>
</evidence>
<dbReference type="CDD" id="cd14066">
    <property type="entry name" value="STKc_IRAK"/>
    <property type="match status" value="1"/>
</dbReference>
<evidence type="ECO:0000256" key="11">
    <source>
        <dbReference type="ARBA" id="ARBA00022741"/>
    </source>
</evidence>
<dbReference type="SMART" id="SM00220">
    <property type="entry name" value="S_TKc"/>
    <property type="match status" value="2"/>
</dbReference>
<evidence type="ECO:0000256" key="4">
    <source>
        <dbReference type="ARBA" id="ARBA00022475"/>
    </source>
</evidence>
<accession>A0AAD4XG67</accession>
<keyword evidence="21" id="KW-1185">Reference proteome</keyword>
<dbReference type="PROSITE" id="PS50011">
    <property type="entry name" value="PROTEIN_KINASE_DOM"/>
    <property type="match status" value="2"/>
</dbReference>
<evidence type="ECO:0000256" key="16">
    <source>
        <dbReference type="ARBA" id="ARBA00023170"/>
    </source>
</evidence>
<dbReference type="GO" id="GO:0002229">
    <property type="term" value="P:defense response to oomycetes"/>
    <property type="evidence" value="ECO:0007669"/>
    <property type="project" value="UniProtKB-ARBA"/>
</dbReference>
<protein>
    <recommendedName>
        <fullName evidence="19">Protein kinase domain-containing protein</fullName>
    </recommendedName>
</protein>
<evidence type="ECO:0000256" key="14">
    <source>
        <dbReference type="ARBA" id="ARBA00022989"/>
    </source>
</evidence>
<evidence type="ECO:0000256" key="17">
    <source>
        <dbReference type="ARBA" id="ARBA00023180"/>
    </source>
</evidence>
<keyword evidence="9" id="KW-0732">Signal</keyword>
<dbReference type="InterPro" id="IPR017441">
    <property type="entry name" value="Protein_kinase_ATP_BS"/>
</dbReference>
<dbReference type="GO" id="GO:0004674">
    <property type="term" value="F:protein serine/threonine kinase activity"/>
    <property type="evidence" value="ECO:0007669"/>
    <property type="project" value="UniProtKB-KW"/>
</dbReference>
<evidence type="ECO:0000313" key="21">
    <source>
        <dbReference type="Proteomes" id="UP001202328"/>
    </source>
</evidence>
<dbReference type="Pfam" id="PF00069">
    <property type="entry name" value="Pkinase"/>
    <property type="match status" value="1"/>
</dbReference>
<evidence type="ECO:0000256" key="6">
    <source>
        <dbReference type="ARBA" id="ARBA00022553"/>
    </source>
</evidence>
<keyword evidence="8" id="KW-0812">Transmembrane</keyword>
<dbReference type="Gene3D" id="1.10.510.10">
    <property type="entry name" value="Transferase(Phosphotransferase) domain 1"/>
    <property type="match status" value="2"/>
</dbReference>
<keyword evidence="17" id="KW-0325">Glycoprotein</keyword>
<feature type="domain" description="Protein kinase" evidence="19">
    <location>
        <begin position="411"/>
        <end position="686"/>
    </location>
</feature>
<keyword evidence="14" id="KW-1133">Transmembrane helix</keyword>
<keyword evidence="12" id="KW-0418">Kinase</keyword>
<dbReference type="Pfam" id="PF14111">
    <property type="entry name" value="DUF4283"/>
    <property type="match status" value="1"/>
</dbReference>
<dbReference type="FunFam" id="1.10.510.10:FF:000240">
    <property type="entry name" value="Lectin-domain containing receptor kinase A4.3"/>
    <property type="match status" value="1"/>
</dbReference>
<dbReference type="FunFam" id="1.10.510.10:FF:000044">
    <property type="entry name" value="Putative LRR receptor-like serine/threonine-protein kinase"/>
    <property type="match status" value="1"/>
</dbReference>
<evidence type="ECO:0000256" key="12">
    <source>
        <dbReference type="ARBA" id="ARBA00022777"/>
    </source>
</evidence>
<keyword evidence="13 18" id="KW-0067">ATP-binding</keyword>
<comment type="caution">
    <text evidence="20">The sequence shown here is derived from an EMBL/GenBank/DDBJ whole genome shotgun (WGS) entry which is preliminary data.</text>
</comment>
<comment type="subcellular location">
    <subcellularLocation>
        <location evidence="1">Cell membrane</location>
        <topology evidence="1">Single-pass type I membrane protein</topology>
    </subcellularLocation>
</comment>
<evidence type="ECO:0000256" key="10">
    <source>
        <dbReference type="ARBA" id="ARBA00022737"/>
    </source>
</evidence>
<evidence type="ECO:0000256" key="2">
    <source>
        <dbReference type="ARBA" id="ARBA00008536"/>
    </source>
</evidence>
<evidence type="ECO:0000256" key="18">
    <source>
        <dbReference type="PROSITE-ProRule" id="PRU10141"/>
    </source>
</evidence>
<dbReference type="GO" id="GO:0005524">
    <property type="term" value="F:ATP binding"/>
    <property type="evidence" value="ECO:0007669"/>
    <property type="project" value="UniProtKB-UniRule"/>
</dbReference>
<evidence type="ECO:0000256" key="1">
    <source>
        <dbReference type="ARBA" id="ARBA00004251"/>
    </source>
</evidence>
<keyword evidence="6" id="KW-0597">Phosphoprotein</keyword>
<dbReference type="Proteomes" id="UP001202328">
    <property type="component" value="Unassembled WGS sequence"/>
</dbReference>
<keyword evidence="11 18" id="KW-0547">Nucleotide-binding</keyword>
<dbReference type="InterPro" id="IPR001245">
    <property type="entry name" value="Ser-Thr/Tyr_kinase_cat_dom"/>
</dbReference>
<gene>
    <name evidence="20" type="ORF">MKW98_003680</name>
</gene>
<keyword evidence="15" id="KW-0472">Membrane</keyword>
<dbReference type="InterPro" id="IPR000719">
    <property type="entry name" value="Prot_kinase_dom"/>
</dbReference>
<comment type="similarity">
    <text evidence="2">In the N-terminal section; belongs to the leguminous lectin family.</text>
</comment>
<comment type="similarity">
    <text evidence="3">In the C-terminal section; belongs to the protein kinase superfamily. Ser/Thr protein kinase family.</text>
</comment>
<keyword evidence="4" id="KW-1003">Cell membrane</keyword>
<evidence type="ECO:0000256" key="13">
    <source>
        <dbReference type="ARBA" id="ARBA00022840"/>
    </source>
</evidence>
<dbReference type="AlphaFoldDB" id="A0AAD4XG67"/>
<evidence type="ECO:0000256" key="15">
    <source>
        <dbReference type="ARBA" id="ARBA00023136"/>
    </source>
</evidence>
<sequence length="1030" mass="116706">MVNIIGADRFNEHEVYESGYFTLKLIKAATQNFSPANRICNFEGLYKGVLQDGMKITVKQIDEHDEYAFTNEVKFQSNFTHPNFVRLLGHCTENNQRLLVYEYMENGSLSNALSGDNENLRKRLSWHAKMNICLGVANGLAFLHHKDESKAKIVYKNIEPRNIFVDNFLDPKISYFGLATRLRADDPHCITASRGIIGYISPEYLSTGSMTEKSDIFSFGVFILVLSTEKEVYDRKRFAKNRTTMLLDLAKGLHHQKGDLLSLIDEDLMSSNSVKEATMLLELAILCTNYDPKLRPSMSEVVNILEGNTTMKTPPVDRMYVTTVSCEEVMSEIEGANSSSSSYIQLTRDGFVYNSNDDWDGEGDDAILSYQVALKVKEDKIEYVKPTVEAHEPYETTTFSSRYIEVATRNFSPANKIGQGSSGSVYKGMVANGKMIAVKQLSLKSDQGKLEFLNEVNTISTLRHPNIIRLLGHCSENNQHLLVYEYMENGCLNRALFGPGNLKNKLSWPARLRICTGIAKGLAYLHSDNSKTKIVHRDIKLSNILLDKDLNPKISDFGLIMHYNREITHIKTGLVGTVGYMAPEYVIRGTVTEKIDVYSFGVVTLELMTGKNRIQWKTKHESISLLDLACDLQQRGDLLGLFDQDVRMNIPVKDAVMVLNLAIVCTNYDPKLRPTMSEVVDILTILCPDSNCTTRIESTTNIADISSHSISSTSMHYDDAVSLNDVFDYNDGVATVSSSNGVPDVDEINKDIEFHRDVISNADISVGNVRKSVLPLSQVTITSAESLGLNVKPQTSSTSKDTCNQKGVRSEFEFFEPSFEEGKLHIEFSDEEFRAVCDEWENSLVGFFVGEDVPFNMDLKFVEKLWEVKGDLSMFKIENGYFIFQFSCVEEKKRVLESADLWRIRQRQLILREWDWKLMVERIGMESLPIWVKIYNLPLLFWTPPVLSKVGSGLGTPLFADQKTRNKQQLAYAMLCVEFYANKPFPESLRVLVKGVEYHLNLEYDWRPLRCENCCTFGHIALNCRPKMKA</sequence>
<evidence type="ECO:0000259" key="19">
    <source>
        <dbReference type="PROSITE" id="PS50011"/>
    </source>
</evidence>
<evidence type="ECO:0000256" key="9">
    <source>
        <dbReference type="ARBA" id="ARBA00022729"/>
    </source>
</evidence>
<dbReference type="InterPro" id="IPR025558">
    <property type="entry name" value="DUF4283"/>
</dbReference>
<name>A0AAD4XG67_9MAGN</name>
<dbReference type="FunFam" id="3.30.200.20:FF:000217">
    <property type="entry name" value="probable LRR receptor-like serine/threonine-protein kinase At1g53430"/>
    <property type="match status" value="1"/>
</dbReference>
<dbReference type="EMBL" id="JAJJMB010010543">
    <property type="protein sequence ID" value="KAI3908035.1"/>
    <property type="molecule type" value="Genomic_DNA"/>
</dbReference>
<feature type="domain" description="Protein kinase" evidence="19">
    <location>
        <begin position="10"/>
        <end position="311"/>
    </location>
</feature>
<proteinExistence type="inferred from homology"/>
<evidence type="ECO:0000256" key="8">
    <source>
        <dbReference type="ARBA" id="ARBA00022692"/>
    </source>
</evidence>
<feature type="binding site" evidence="18">
    <location>
        <position position="439"/>
    </location>
    <ligand>
        <name>ATP</name>
        <dbReference type="ChEBI" id="CHEBI:30616"/>
    </ligand>
</feature>
<dbReference type="PANTHER" id="PTHR48006:SF60">
    <property type="entry name" value="PROTEIN KINASE DOMAIN-CONTAINING PROTEIN"/>
    <property type="match status" value="1"/>
</dbReference>
<dbReference type="InterPro" id="IPR008271">
    <property type="entry name" value="Ser/Thr_kinase_AS"/>
</dbReference>
<dbReference type="Gene3D" id="3.30.200.20">
    <property type="entry name" value="Phosphorylase Kinase, domain 1"/>
    <property type="match status" value="2"/>
</dbReference>
<dbReference type="GO" id="GO:0005886">
    <property type="term" value="C:plasma membrane"/>
    <property type="evidence" value="ECO:0007669"/>
    <property type="project" value="UniProtKB-SubCell"/>
</dbReference>
<keyword evidence="5" id="KW-0723">Serine/threonine-protein kinase</keyword>
<evidence type="ECO:0000313" key="20">
    <source>
        <dbReference type="EMBL" id="KAI3908035.1"/>
    </source>
</evidence>
<dbReference type="Pfam" id="PF07714">
    <property type="entry name" value="PK_Tyr_Ser-Thr"/>
    <property type="match status" value="1"/>
</dbReference>
<keyword evidence="10" id="KW-0677">Repeat</keyword>
<reference evidence="20" key="1">
    <citation type="submission" date="2022-04" db="EMBL/GenBank/DDBJ databases">
        <title>A functionally conserved STORR gene fusion in Papaver species that diverged 16.8 million years ago.</title>
        <authorList>
            <person name="Catania T."/>
        </authorList>
    </citation>
    <scope>NUCLEOTIDE SEQUENCE</scope>
    <source>
        <strain evidence="20">S-188037</strain>
    </source>
</reference>